<dbReference type="AlphaFoldDB" id="A0A212DB33"/>
<dbReference type="Proteomes" id="UP000242450">
    <property type="component" value="Chromosome 5"/>
</dbReference>
<protein>
    <submittedName>
        <fullName evidence="2">Uncharacterized protein</fullName>
    </submittedName>
</protein>
<evidence type="ECO:0000256" key="1">
    <source>
        <dbReference type="SAM" id="MobiDB-lite"/>
    </source>
</evidence>
<evidence type="ECO:0000313" key="2">
    <source>
        <dbReference type="EMBL" id="OWK15449.1"/>
    </source>
</evidence>
<feature type="region of interest" description="Disordered" evidence="1">
    <location>
        <begin position="120"/>
        <end position="139"/>
    </location>
</feature>
<dbReference type="EMBL" id="MKHE01000005">
    <property type="protein sequence ID" value="OWK15449.1"/>
    <property type="molecule type" value="Genomic_DNA"/>
</dbReference>
<feature type="non-terminal residue" evidence="2">
    <location>
        <position position="210"/>
    </location>
</feature>
<gene>
    <name evidence="2" type="ORF">Celaphus_00000189</name>
</gene>
<proteinExistence type="predicted"/>
<sequence length="210" mass="22978">MERPAGDGVEGLCRAEWGPLSLLSPTLGKLTDTDRDHFVAWEEVSELTAGRTYMSFSSPPERQARRSPVCTSSRLRPPLRLTGWRRHRLLVPGHRCRGCCNPGRTLFHFPAGGAEDAPCTRSGEIAPGARQEETGRRERKSNLPFLDATAAAGSWEGAHRTGAPSRDAGVAERPRALAGHRWQSLQVTETLSWAADSRCCLEPGVQCPEP</sequence>
<feature type="region of interest" description="Disordered" evidence="1">
    <location>
        <begin position="152"/>
        <end position="171"/>
    </location>
</feature>
<keyword evidence="3" id="KW-1185">Reference proteome</keyword>
<evidence type="ECO:0000313" key="3">
    <source>
        <dbReference type="Proteomes" id="UP000242450"/>
    </source>
</evidence>
<feature type="region of interest" description="Disordered" evidence="1">
    <location>
        <begin position="52"/>
        <end position="71"/>
    </location>
</feature>
<reference evidence="2 3" key="1">
    <citation type="journal article" date="2018" name="Mol. Genet. Genomics">
        <title>The red deer Cervus elaphus genome CerEla1.0: sequencing, annotating, genes, and chromosomes.</title>
        <authorList>
            <person name="Bana N.A."/>
            <person name="Nyiri A."/>
            <person name="Nagy J."/>
            <person name="Frank K."/>
            <person name="Nagy T."/>
            <person name="Steger V."/>
            <person name="Schiller M."/>
            <person name="Lakatos P."/>
            <person name="Sugar L."/>
            <person name="Horn P."/>
            <person name="Barta E."/>
            <person name="Orosz L."/>
        </authorList>
    </citation>
    <scope>NUCLEOTIDE SEQUENCE [LARGE SCALE GENOMIC DNA]</scope>
    <source>
        <strain evidence="2">Hungarian</strain>
    </source>
</reference>
<comment type="caution">
    <text evidence="2">The sequence shown here is derived from an EMBL/GenBank/DDBJ whole genome shotgun (WGS) entry which is preliminary data.</text>
</comment>
<organism evidence="2 3">
    <name type="scientific">Cervus elaphus hippelaphus</name>
    <name type="common">European red deer</name>
    <dbReference type="NCBI Taxonomy" id="46360"/>
    <lineage>
        <taxon>Eukaryota</taxon>
        <taxon>Metazoa</taxon>
        <taxon>Chordata</taxon>
        <taxon>Craniata</taxon>
        <taxon>Vertebrata</taxon>
        <taxon>Euteleostomi</taxon>
        <taxon>Mammalia</taxon>
        <taxon>Eutheria</taxon>
        <taxon>Laurasiatheria</taxon>
        <taxon>Artiodactyla</taxon>
        <taxon>Ruminantia</taxon>
        <taxon>Pecora</taxon>
        <taxon>Cervidae</taxon>
        <taxon>Cervinae</taxon>
        <taxon>Cervus</taxon>
    </lineage>
</organism>
<name>A0A212DB33_CEREH</name>
<accession>A0A212DB33</accession>